<name>A0A367FTZ7_9ACTN</name>
<dbReference type="OrthoDB" id="3466567at2"/>
<dbReference type="EMBL" id="QOIL01000001">
    <property type="protein sequence ID" value="RCG33177.1"/>
    <property type="molecule type" value="Genomic_DNA"/>
</dbReference>
<evidence type="ECO:0000259" key="1">
    <source>
        <dbReference type="PROSITE" id="PS50943"/>
    </source>
</evidence>
<dbReference type="Gene3D" id="1.10.260.40">
    <property type="entry name" value="lambda repressor-like DNA-binding domains"/>
    <property type="match status" value="1"/>
</dbReference>
<dbReference type="SMART" id="SM00530">
    <property type="entry name" value="HTH_XRE"/>
    <property type="match status" value="1"/>
</dbReference>
<accession>A0A367FTZ7</accession>
<organism evidence="2 3">
    <name type="scientific">Sphaerisporangium album</name>
    <dbReference type="NCBI Taxonomy" id="509200"/>
    <lineage>
        <taxon>Bacteria</taxon>
        <taxon>Bacillati</taxon>
        <taxon>Actinomycetota</taxon>
        <taxon>Actinomycetes</taxon>
        <taxon>Streptosporangiales</taxon>
        <taxon>Streptosporangiaceae</taxon>
        <taxon>Sphaerisporangium</taxon>
    </lineage>
</organism>
<dbReference type="SUPFAM" id="SSF47413">
    <property type="entry name" value="lambda repressor-like DNA-binding domains"/>
    <property type="match status" value="1"/>
</dbReference>
<dbReference type="RefSeq" id="WP_114026841.1">
    <property type="nucleotide sequence ID" value="NZ_QOIL01000001.1"/>
</dbReference>
<evidence type="ECO:0000313" key="2">
    <source>
        <dbReference type="EMBL" id="RCG33177.1"/>
    </source>
</evidence>
<dbReference type="AlphaFoldDB" id="A0A367FTZ7"/>
<sequence>MQPADLRPVLHLDHPPELLKGVRFRPSSGGQHSHVVDTLAFFAAELRRLREEAGLTQEQLGTLINYSSAQVSAVENIRRNPKKDFAEGCDQALQTDGYFGRLWPLVRRAVHRPAVRSYFEAERVATSIKNFEPFNVPGLLQTPGYVQALMQVAGLEDFDDRVEAKISERLDRQTILQGKTSPGFFAVVDEAVLQRPVGGKAVMREQLEHLIKMAARPRIIIQVVPATVGAYPGVNGPVALLSLPGLSEVGYIENVLGGQIIDVPDDVAKLAYTFDTVRAEALSQKSSIDLIRRVLEKWA</sequence>
<dbReference type="InterPro" id="IPR043917">
    <property type="entry name" value="DUF5753"/>
</dbReference>
<dbReference type="GO" id="GO:0003677">
    <property type="term" value="F:DNA binding"/>
    <property type="evidence" value="ECO:0007669"/>
    <property type="project" value="InterPro"/>
</dbReference>
<dbReference type="InterPro" id="IPR001387">
    <property type="entry name" value="Cro/C1-type_HTH"/>
</dbReference>
<feature type="domain" description="HTH cro/C1-type" evidence="1">
    <location>
        <begin position="46"/>
        <end position="99"/>
    </location>
</feature>
<dbReference type="Pfam" id="PF13560">
    <property type="entry name" value="HTH_31"/>
    <property type="match status" value="1"/>
</dbReference>
<dbReference type="Proteomes" id="UP000253094">
    <property type="component" value="Unassembled WGS sequence"/>
</dbReference>
<proteinExistence type="predicted"/>
<keyword evidence="3" id="KW-1185">Reference proteome</keyword>
<dbReference type="InterPro" id="IPR010982">
    <property type="entry name" value="Lambda_DNA-bd_dom_sf"/>
</dbReference>
<evidence type="ECO:0000313" key="3">
    <source>
        <dbReference type="Proteomes" id="UP000253094"/>
    </source>
</evidence>
<dbReference type="PROSITE" id="PS50943">
    <property type="entry name" value="HTH_CROC1"/>
    <property type="match status" value="1"/>
</dbReference>
<protein>
    <submittedName>
        <fullName evidence="2">XRE family transcriptional regulator</fullName>
    </submittedName>
</protein>
<reference evidence="2 3" key="1">
    <citation type="submission" date="2018-06" db="EMBL/GenBank/DDBJ databases">
        <title>Sphaerisporangium craniellae sp. nov., isolated from a marine sponge in the South China Sea.</title>
        <authorList>
            <person name="Li L."/>
        </authorList>
    </citation>
    <scope>NUCLEOTIDE SEQUENCE [LARGE SCALE GENOMIC DNA]</scope>
    <source>
        <strain evidence="2 3">CCTCC AA 208026</strain>
    </source>
</reference>
<dbReference type="Pfam" id="PF19054">
    <property type="entry name" value="DUF5753"/>
    <property type="match status" value="1"/>
</dbReference>
<dbReference type="CDD" id="cd00093">
    <property type="entry name" value="HTH_XRE"/>
    <property type="match status" value="1"/>
</dbReference>
<gene>
    <name evidence="2" type="ORF">DQ384_01690</name>
</gene>
<comment type="caution">
    <text evidence="2">The sequence shown here is derived from an EMBL/GenBank/DDBJ whole genome shotgun (WGS) entry which is preliminary data.</text>
</comment>